<dbReference type="OrthoDB" id="5281682at2759"/>
<evidence type="ECO:0000313" key="3">
    <source>
        <dbReference type="Proteomes" id="UP000007963"/>
    </source>
</evidence>
<accession>Q0CC97</accession>
<dbReference type="STRING" id="341663.Q0CC97"/>
<dbReference type="HOGENOM" id="CLU_022339_0_0_1"/>
<protein>
    <submittedName>
        <fullName evidence="2">Uncharacterized protein</fullName>
    </submittedName>
</protein>
<proteinExistence type="predicted"/>
<name>Q0CC97_ASPTN</name>
<dbReference type="eggNOG" id="ENOG502SM1Y">
    <property type="taxonomic scope" value="Eukaryota"/>
</dbReference>
<feature type="compositionally biased region" description="Polar residues" evidence="1">
    <location>
        <begin position="24"/>
        <end position="48"/>
    </location>
</feature>
<dbReference type="AlphaFoldDB" id="Q0CC97"/>
<dbReference type="Proteomes" id="UP000007963">
    <property type="component" value="Unassembled WGS sequence"/>
</dbReference>
<dbReference type="VEuPathDB" id="FungiDB:ATEG_08687"/>
<feature type="compositionally biased region" description="Polar residues" evidence="1">
    <location>
        <begin position="1"/>
        <end position="12"/>
    </location>
</feature>
<dbReference type="RefSeq" id="XP_001217273.1">
    <property type="nucleotide sequence ID" value="XM_001217272.1"/>
</dbReference>
<evidence type="ECO:0000256" key="1">
    <source>
        <dbReference type="SAM" id="MobiDB-lite"/>
    </source>
</evidence>
<sequence length="594" mass="67008">MPELSSTASSPLMISAIPPPRPVSVNSLARSSLSTTLPYTKSPRSTSADFPVHDDPVSAPAGSSQPVCHVPVESLLTDAFLPSDTPPSTRPELRFENLPIEIHEAILDHLFGERTSAFTTTGPGKSSARNWNKSLRHPRRKALSNLALISPVWRSLVQDRIYRYLKIKGTTDQLEECAKWFESHPHLTSYVRQVEIWIPVWGKRVTKIIAHHHVPIRRPNEEDAGMADGGALQTGTMAWDDSEHNHGSDYKYYYASHNATLEEIFLHVKTCFPEARILTLEGGHCKKPPMIRHFRDDPYGHSGRRLPELPDIQTFVMRGAWNIMRDYRHWSTLSDALPNVREWHCSYAKPKIEGYETVAQILRQIPPSLVHVNLSVEGFYNKDNLQLGWLGDGAQPPHLCHLLGDVAPRLESLTFTGKVCVSLFHATRSYMNTAWPTKSRLKSLDIVVKTCCREKPLTMSPSGLPPFLDDFSGITNLAFIRSFETLIQGAVYSLRLHAALNFMRIRFIDLDSACPLLNPYFQLHNNQCTGLWSEDILETLHETRPQAQFVELNDGIYPQYGPNHQIIGAVYPRSRPLSIHASTYQIIADVSKPN</sequence>
<dbReference type="EMBL" id="CH476606">
    <property type="protein sequence ID" value="EAU30819.1"/>
    <property type="molecule type" value="Genomic_DNA"/>
</dbReference>
<dbReference type="GeneID" id="4323281"/>
<gene>
    <name evidence="2" type="ORF">ATEG_08687</name>
</gene>
<evidence type="ECO:0000313" key="2">
    <source>
        <dbReference type="EMBL" id="EAU30819.1"/>
    </source>
</evidence>
<organism evidence="2 3">
    <name type="scientific">Aspergillus terreus (strain NIH 2624 / FGSC A1156)</name>
    <dbReference type="NCBI Taxonomy" id="341663"/>
    <lineage>
        <taxon>Eukaryota</taxon>
        <taxon>Fungi</taxon>
        <taxon>Dikarya</taxon>
        <taxon>Ascomycota</taxon>
        <taxon>Pezizomycotina</taxon>
        <taxon>Eurotiomycetes</taxon>
        <taxon>Eurotiomycetidae</taxon>
        <taxon>Eurotiales</taxon>
        <taxon>Aspergillaceae</taxon>
        <taxon>Aspergillus</taxon>
        <taxon>Aspergillus subgen. Circumdati</taxon>
    </lineage>
</organism>
<dbReference type="OMA" id="IWVPVWG"/>
<reference evidence="3" key="1">
    <citation type="submission" date="2005-09" db="EMBL/GenBank/DDBJ databases">
        <title>Annotation of the Aspergillus terreus NIH2624 genome.</title>
        <authorList>
            <person name="Birren B.W."/>
            <person name="Lander E.S."/>
            <person name="Galagan J.E."/>
            <person name="Nusbaum C."/>
            <person name="Devon K."/>
            <person name="Henn M."/>
            <person name="Ma L.-J."/>
            <person name="Jaffe D.B."/>
            <person name="Butler J."/>
            <person name="Alvarez P."/>
            <person name="Gnerre S."/>
            <person name="Grabherr M."/>
            <person name="Kleber M."/>
            <person name="Mauceli E.W."/>
            <person name="Brockman W."/>
            <person name="Rounsley S."/>
            <person name="Young S.K."/>
            <person name="LaButti K."/>
            <person name="Pushparaj V."/>
            <person name="DeCaprio D."/>
            <person name="Crawford M."/>
            <person name="Koehrsen M."/>
            <person name="Engels R."/>
            <person name="Montgomery P."/>
            <person name="Pearson M."/>
            <person name="Howarth C."/>
            <person name="Larson L."/>
            <person name="Luoma S."/>
            <person name="White J."/>
            <person name="Alvarado L."/>
            <person name="Kodira C.D."/>
            <person name="Zeng Q."/>
            <person name="Oleary S."/>
            <person name="Yandava C."/>
            <person name="Denning D.W."/>
            <person name="Nierman W.C."/>
            <person name="Milne T."/>
            <person name="Madden K."/>
        </authorList>
    </citation>
    <scope>NUCLEOTIDE SEQUENCE [LARGE SCALE GENOMIC DNA]</scope>
    <source>
        <strain evidence="3">NIH 2624 / FGSC A1156</strain>
    </source>
</reference>
<feature type="region of interest" description="Disordered" evidence="1">
    <location>
        <begin position="1"/>
        <end position="65"/>
    </location>
</feature>